<comment type="caution">
    <text evidence="5">The sequence shown here is derived from an EMBL/GenBank/DDBJ whole genome shotgun (WGS) entry which is preliminary data.</text>
</comment>
<reference evidence="5 6" key="1">
    <citation type="submission" date="2018-10" db="EMBL/GenBank/DDBJ databases">
        <title>Phylogenomics of Brevibacillus.</title>
        <authorList>
            <person name="Dunlap C."/>
        </authorList>
    </citation>
    <scope>NUCLEOTIDE SEQUENCE [LARGE SCALE GENOMIC DNA]</scope>
    <source>
        <strain evidence="5 6">JCM 15716</strain>
    </source>
</reference>
<dbReference type="GO" id="GO:0016787">
    <property type="term" value="F:hydrolase activity"/>
    <property type="evidence" value="ECO:0007669"/>
    <property type="project" value="UniProtKB-KW"/>
</dbReference>
<name>A0A3M8DE64_9BACL</name>
<evidence type="ECO:0000259" key="4">
    <source>
        <dbReference type="SMART" id="SM00849"/>
    </source>
</evidence>
<keyword evidence="5" id="KW-0378">Hydrolase</keyword>
<comment type="catalytic activity">
    <reaction evidence="3">
        <text>3',5'-cyclic UMP + H2O = UMP + H(+)</text>
        <dbReference type="Rhea" id="RHEA:70575"/>
        <dbReference type="ChEBI" id="CHEBI:15377"/>
        <dbReference type="ChEBI" id="CHEBI:15378"/>
        <dbReference type="ChEBI" id="CHEBI:57865"/>
        <dbReference type="ChEBI" id="CHEBI:184387"/>
    </reaction>
    <physiologicalReaction direction="left-to-right" evidence="3">
        <dbReference type="Rhea" id="RHEA:70576"/>
    </physiologicalReaction>
</comment>
<proteinExistence type="predicted"/>
<dbReference type="SMART" id="SM00849">
    <property type="entry name" value="Lactamase_B"/>
    <property type="match status" value="1"/>
</dbReference>
<dbReference type="Gene3D" id="3.60.15.10">
    <property type="entry name" value="Ribonuclease Z/Hydroxyacylglutathione hydrolase-like"/>
    <property type="match status" value="1"/>
</dbReference>
<dbReference type="PANTHER" id="PTHR42951">
    <property type="entry name" value="METALLO-BETA-LACTAMASE DOMAIN-CONTAINING"/>
    <property type="match status" value="1"/>
</dbReference>
<dbReference type="Proteomes" id="UP000271031">
    <property type="component" value="Unassembled WGS sequence"/>
</dbReference>
<evidence type="ECO:0000256" key="2">
    <source>
        <dbReference type="ARBA" id="ARBA00034301"/>
    </source>
</evidence>
<protein>
    <submittedName>
        <fullName evidence="5">MBL fold metallo-hydrolase</fullName>
    </submittedName>
</protein>
<dbReference type="SUPFAM" id="SSF56281">
    <property type="entry name" value="Metallo-hydrolase/oxidoreductase"/>
    <property type="match status" value="1"/>
</dbReference>
<accession>A0A3M8DE64</accession>
<dbReference type="AlphaFoldDB" id="A0A3M8DE64"/>
<organism evidence="5 6">
    <name type="scientific">Brevibacillus fluminis</name>
    <dbReference type="NCBI Taxonomy" id="511487"/>
    <lineage>
        <taxon>Bacteria</taxon>
        <taxon>Bacillati</taxon>
        <taxon>Bacillota</taxon>
        <taxon>Bacilli</taxon>
        <taxon>Bacillales</taxon>
        <taxon>Paenibacillaceae</taxon>
        <taxon>Brevibacillus</taxon>
    </lineage>
</organism>
<gene>
    <name evidence="5" type="ORF">EDM56_17835</name>
</gene>
<dbReference type="RefSeq" id="WP_122919273.1">
    <property type="nucleotide sequence ID" value="NZ_RHHQ01000013.1"/>
</dbReference>
<evidence type="ECO:0000313" key="5">
    <source>
        <dbReference type="EMBL" id="RNB85861.1"/>
    </source>
</evidence>
<dbReference type="InterPro" id="IPR036866">
    <property type="entry name" value="RibonucZ/Hydroxyglut_hydro"/>
</dbReference>
<evidence type="ECO:0000256" key="3">
    <source>
        <dbReference type="ARBA" id="ARBA00048505"/>
    </source>
</evidence>
<feature type="domain" description="Metallo-beta-lactamase" evidence="4">
    <location>
        <begin position="27"/>
        <end position="210"/>
    </location>
</feature>
<evidence type="ECO:0000256" key="1">
    <source>
        <dbReference type="ARBA" id="ARBA00034221"/>
    </source>
</evidence>
<dbReference type="OrthoDB" id="1491389at2"/>
<comment type="catalytic activity">
    <reaction evidence="1">
        <text>3',5'-cyclic CMP + H2O = CMP + H(+)</text>
        <dbReference type="Rhea" id="RHEA:72675"/>
        <dbReference type="ChEBI" id="CHEBI:15377"/>
        <dbReference type="ChEBI" id="CHEBI:15378"/>
        <dbReference type="ChEBI" id="CHEBI:58003"/>
        <dbReference type="ChEBI" id="CHEBI:60377"/>
    </reaction>
    <physiologicalReaction direction="left-to-right" evidence="1">
        <dbReference type="Rhea" id="RHEA:72676"/>
    </physiologicalReaction>
</comment>
<dbReference type="Pfam" id="PF00753">
    <property type="entry name" value="Lactamase_B"/>
    <property type="match status" value="1"/>
</dbReference>
<dbReference type="InterPro" id="IPR001279">
    <property type="entry name" value="Metallo-B-lactamas"/>
</dbReference>
<evidence type="ECO:0000313" key="6">
    <source>
        <dbReference type="Proteomes" id="UP000271031"/>
    </source>
</evidence>
<dbReference type="InterPro" id="IPR050855">
    <property type="entry name" value="NDM-1-like"/>
</dbReference>
<keyword evidence="6" id="KW-1185">Reference proteome</keyword>
<comment type="function">
    <text evidence="2">Counteracts the endogenous Pycsar antiviral defense system. Phosphodiesterase that enables metal-dependent hydrolysis of host cyclic nucleotide Pycsar defense signals such as cCMP and cUMP.</text>
</comment>
<dbReference type="EMBL" id="RHHQ01000013">
    <property type="protein sequence ID" value="RNB85861.1"/>
    <property type="molecule type" value="Genomic_DNA"/>
</dbReference>
<sequence>MNTFVLPVNGTYAQDQSVTVFTSCLWQTTSTVVETPERVFVFDPAYFPHEIEAVATFVSSIRKGRPVVLVLTHGDWDHIAGFSAFADATVVAQEQILADGRLQEQLGKVLSFDEQYYVERKQACLLPRIDRTIDADEHDDLWGVRFLSVPGHTGDMMATLFVEQKLLVMGDMLSNLEFPFINDSIGYTDSLAKIERLVEGGDIQLLIPGHGAPAGADETLDRIRHDQAYIEEGRQIVREGRQSGWSKEETKAKFLYMTYREQPIAKGISSMHEGNFEVFWDEDVLSK</sequence>